<sequence length="45" mass="5546">MDLMQDMNVDFREGTYLYERQRFLLLEQAIDYAESTLRARSRDRE</sequence>
<gene>
    <name evidence="1" type="ORF">AAW51_4509</name>
</gene>
<evidence type="ECO:0000313" key="2">
    <source>
        <dbReference type="Proteomes" id="UP000035352"/>
    </source>
</evidence>
<dbReference type="KEGG" id="pbh:AAW51_4509"/>
<protein>
    <submittedName>
        <fullName evidence="1">Uncharacterized protein</fullName>
    </submittedName>
</protein>
<proteinExistence type="predicted"/>
<dbReference type="Proteomes" id="UP000035352">
    <property type="component" value="Chromosome"/>
</dbReference>
<dbReference type="EMBL" id="CP011371">
    <property type="protein sequence ID" value="AKJ31200.1"/>
    <property type="molecule type" value="Genomic_DNA"/>
</dbReference>
<keyword evidence="2" id="KW-1185">Reference proteome</keyword>
<name>A0A0G3BXE6_9BURK</name>
<evidence type="ECO:0000313" key="1">
    <source>
        <dbReference type="EMBL" id="AKJ31200.1"/>
    </source>
</evidence>
<organism evidence="1 2">
    <name type="scientific">Caldimonas brevitalea</name>
    <dbReference type="NCBI Taxonomy" id="413882"/>
    <lineage>
        <taxon>Bacteria</taxon>
        <taxon>Pseudomonadati</taxon>
        <taxon>Pseudomonadota</taxon>
        <taxon>Betaproteobacteria</taxon>
        <taxon>Burkholderiales</taxon>
        <taxon>Sphaerotilaceae</taxon>
        <taxon>Caldimonas</taxon>
    </lineage>
</organism>
<dbReference type="AlphaFoldDB" id="A0A0G3BXE6"/>
<reference evidence="1 2" key="1">
    <citation type="submission" date="2015-05" db="EMBL/GenBank/DDBJ databases">
        <authorList>
            <person name="Tang B."/>
            <person name="Yu Y."/>
        </authorList>
    </citation>
    <scope>NUCLEOTIDE SEQUENCE [LARGE SCALE GENOMIC DNA]</scope>
    <source>
        <strain evidence="1 2">DSM 7029</strain>
    </source>
</reference>
<accession>A0A0G3BXE6</accession>